<dbReference type="RefSeq" id="WP_343860303.1">
    <property type="nucleotide sequence ID" value="NZ_BAAACX010000008.1"/>
</dbReference>
<protein>
    <recommendedName>
        <fullName evidence="3">CARDB domain-containing protein</fullName>
    </recommendedName>
</protein>
<evidence type="ECO:0000313" key="2">
    <source>
        <dbReference type="Proteomes" id="UP001500340"/>
    </source>
</evidence>
<organism evidence="1 2">
    <name type="scientific">Paenibacillus motobuensis</name>
    <dbReference type="NCBI Taxonomy" id="295324"/>
    <lineage>
        <taxon>Bacteria</taxon>
        <taxon>Bacillati</taxon>
        <taxon>Bacillota</taxon>
        <taxon>Bacilli</taxon>
        <taxon>Bacillales</taxon>
        <taxon>Paenibacillaceae</taxon>
        <taxon>Paenibacillus</taxon>
    </lineage>
</organism>
<evidence type="ECO:0000313" key="1">
    <source>
        <dbReference type="EMBL" id="GAA0388146.1"/>
    </source>
</evidence>
<name>A0ABP3I234_9BACL</name>
<comment type="caution">
    <text evidence="1">The sequence shown here is derived from an EMBL/GenBank/DDBJ whole genome shotgun (WGS) entry which is preliminary data.</text>
</comment>
<keyword evidence="2" id="KW-1185">Reference proteome</keyword>
<gene>
    <name evidence="1" type="ORF">GCM10008933_18890</name>
</gene>
<evidence type="ECO:0008006" key="3">
    <source>
        <dbReference type="Google" id="ProtNLM"/>
    </source>
</evidence>
<proteinExistence type="predicted"/>
<reference evidence="2" key="1">
    <citation type="journal article" date="2019" name="Int. J. Syst. Evol. Microbiol.">
        <title>The Global Catalogue of Microorganisms (GCM) 10K type strain sequencing project: providing services to taxonomists for standard genome sequencing and annotation.</title>
        <authorList>
            <consortium name="The Broad Institute Genomics Platform"/>
            <consortium name="The Broad Institute Genome Sequencing Center for Infectious Disease"/>
            <person name="Wu L."/>
            <person name="Ma J."/>
        </authorList>
    </citation>
    <scope>NUCLEOTIDE SEQUENCE [LARGE SCALE GENOMIC DNA]</scope>
    <source>
        <strain evidence="2">JCM 12774</strain>
    </source>
</reference>
<sequence length="934" mass="106403">MKRLGIIFVVVVLLLTIVPESNIYSNNEDKTLNELIESLKTLTPEKVRLKANEEMKELYGKDNYYPNSTKNGSFNASLVQEQIDEGIKNPKSFKGFDMVYGTSHGTLITHKGKKMYRYSGYNVEGDEVSTRGFPWDAGWSGRQLHNLPMIKNPWLNKKVIGGIFDHFPDNFKGGIPNKLKEYLPTGDFEEQIIIALNAEYAGVPYSEFMYQNKNKEYASLPVYKKDGAPNGGWINYVHVIQPPTYLSQGFGRVYMSSTYKDIPIAPFILSPGSDISAEFEDLPSGAVAGDEVTVSIIVRSTFPSKVTPNYSLEVINKNEGRTLTMEKDNLQFGGAITSATGSLEIEKKNKRRLAVSFTMPESDVRIKFKINADGKAPEEKQLYNNVLDSDPLAVKLVTPQPLPYDMLSKKVRLELPSNTATLSLPDLPDATWTGPATGVLNISSRTPDLLRDFKFYNNEVSAYSETVTVSPYVTYTIKREDFKVKDKDNKDIWDDPVHRKWLNLPNPDEPLTRTGEIYYSGSVSRPYKYTYYYEVCKEEGEEQKCTTESKTEKGVATAQFDSDSVFKPYDMYVYNGMKVLPEQKFDKLIKNNTDNSRSKTMLWENDPIPFDVIRWMHHQDEKGKKDPWEQVPGQYPRKFVQQESAVINYSITSEMDSEYAQAREAAAKRRNVKSQYDKAVFATDSDLQKYDYPIKSGYYFNPAGSYTFTVKTVVFKDKDPGGKVTDDHRDLVNALIDSFRYETDLMFINNKKKPVNIREEDLTPKGGGFNKKTGVLSLKNNKSVNGIELLKVIDRSVKGEESRFEQNVDQIKSTEKRGGDSHKFWKMMMEGYSDSRTEGSNAKYNYREYVKEGQYIYKITETSKITIQVNPENIPLYTHANMPNGNYSIKVWFDDTKLTGMKHMYSKLNLLKGIADMDSINVTVVGSMFDDLNN</sequence>
<dbReference type="Proteomes" id="UP001500340">
    <property type="component" value="Unassembled WGS sequence"/>
</dbReference>
<dbReference type="EMBL" id="BAAACX010000008">
    <property type="protein sequence ID" value="GAA0388146.1"/>
    <property type="molecule type" value="Genomic_DNA"/>
</dbReference>
<accession>A0ABP3I234</accession>